<evidence type="ECO:0000313" key="5">
    <source>
        <dbReference type="EMBL" id="KAH7332109.1"/>
    </source>
</evidence>
<dbReference type="OrthoDB" id="191686at2759"/>
<reference evidence="5" key="1">
    <citation type="submission" date="2021-08" db="EMBL/GenBank/DDBJ databases">
        <title>WGS assembly of Ceratopteris richardii.</title>
        <authorList>
            <person name="Marchant D.B."/>
            <person name="Chen G."/>
            <person name="Jenkins J."/>
            <person name="Shu S."/>
            <person name="Leebens-Mack J."/>
            <person name="Grimwood J."/>
            <person name="Schmutz J."/>
            <person name="Soltis P."/>
            <person name="Soltis D."/>
            <person name="Chen Z.-H."/>
        </authorList>
    </citation>
    <scope>NUCLEOTIDE SEQUENCE</scope>
    <source>
        <strain evidence="5">Whitten #5841</strain>
        <tissue evidence="5">Leaf</tissue>
    </source>
</reference>
<dbReference type="InterPro" id="IPR002048">
    <property type="entry name" value="EF_hand_dom"/>
</dbReference>
<comment type="caution">
    <text evidence="5">The sequence shown here is derived from an EMBL/GenBank/DDBJ whole genome shotgun (WGS) entry which is preliminary data.</text>
</comment>
<dbReference type="PANTHER" id="PTHR23056">
    <property type="entry name" value="CALCINEURIN B"/>
    <property type="match status" value="1"/>
</dbReference>
<gene>
    <name evidence="5" type="ORF">KP509_20G068700</name>
</gene>
<dbReference type="Pfam" id="PF13202">
    <property type="entry name" value="EF-hand_5"/>
    <property type="match status" value="1"/>
</dbReference>
<dbReference type="PRINTS" id="PR00450">
    <property type="entry name" value="RECOVERIN"/>
</dbReference>
<sequence>MGCFSSKPSKLLPGCDNPADLALGTSFSVNEVEALYELFKQISSSLINDGLIHKEEFQLALSANRQGVNFFAERVFDLFDSKKDGVLEFAEFVKGLSVFHPNTPKEEKVDFAFKIYDIKHMGHIGREEVKLMLIALLSESDMHLSDDMIESILEKTFVDADKNGDGKIDRDDWRDFVCRNPALIKMMTLPYLKEITTTFPSFIFHSKVDDLCT</sequence>
<dbReference type="InterPro" id="IPR018247">
    <property type="entry name" value="EF_Hand_1_Ca_BS"/>
</dbReference>
<name>A0A8T2SGV9_CERRI</name>
<dbReference type="InterPro" id="IPR011992">
    <property type="entry name" value="EF-hand-dom_pair"/>
</dbReference>
<evidence type="ECO:0000259" key="4">
    <source>
        <dbReference type="PROSITE" id="PS50222"/>
    </source>
</evidence>
<dbReference type="InterPro" id="IPR045198">
    <property type="entry name" value="CNBL1-10"/>
</dbReference>
<keyword evidence="6" id="KW-1185">Reference proteome</keyword>
<dbReference type="PROSITE" id="PS00018">
    <property type="entry name" value="EF_HAND_1"/>
    <property type="match status" value="1"/>
</dbReference>
<dbReference type="CDD" id="cd00051">
    <property type="entry name" value="EFh"/>
    <property type="match status" value="1"/>
</dbReference>
<proteinExistence type="inferred from homology"/>
<dbReference type="PROSITE" id="PS50222">
    <property type="entry name" value="EF_HAND_2"/>
    <property type="match status" value="3"/>
</dbReference>
<keyword evidence="1" id="KW-0677">Repeat</keyword>
<dbReference type="GO" id="GO:0005509">
    <property type="term" value="F:calcium ion binding"/>
    <property type="evidence" value="ECO:0007669"/>
    <property type="project" value="InterPro"/>
</dbReference>
<feature type="domain" description="EF-hand" evidence="4">
    <location>
        <begin position="148"/>
        <end position="183"/>
    </location>
</feature>
<dbReference type="EMBL" id="CM035425">
    <property type="protein sequence ID" value="KAH7332108.1"/>
    <property type="molecule type" value="Genomic_DNA"/>
</dbReference>
<dbReference type="EMBL" id="CM035425">
    <property type="protein sequence ID" value="KAH7332109.1"/>
    <property type="molecule type" value="Genomic_DNA"/>
</dbReference>
<protein>
    <recommendedName>
        <fullName evidence="4">EF-hand domain-containing protein</fullName>
    </recommendedName>
</protein>
<evidence type="ECO:0000256" key="2">
    <source>
        <dbReference type="ARBA" id="ARBA00022837"/>
    </source>
</evidence>
<dbReference type="FunFam" id="1.10.238.10:FF:000073">
    <property type="entry name" value="calcineurin B-like protein 3"/>
    <property type="match status" value="1"/>
</dbReference>
<dbReference type="Gene3D" id="1.10.238.10">
    <property type="entry name" value="EF-hand"/>
    <property type="match status" value="1"/>
</dbReference>
<dbReference type="Pfam" id="PF13499">
    <property type="entry name" value="EF-hand_7"/>
    <property type="match status" value="1"/>
</dbReference>
<evidence type="ECO:0000256" key="3">
    <source>
        <dbReference type="ARBA" id="ARBA00023774"/>
    </source>
</evidence>
<accession>A0A8T2SGV9</accession>
<evidence type="ECO:0000313" key="6">
    <source>
        <dbReference type="Proteomes" id="UP000825935"/>
    </source>
</evidence>
<dbReference type="GO" id="GO:0019900">
    <property type="term" value="F:kinase binding"/>
    <property type="evidence" value="ECO:0007669"/>
    <property type="project" value="InterPro"/>
</dbReference>
<organism evidence="5 6">
    <name type="scientific">Ceratopteris richardii</name>
    <name type="common">Triangle waterfern</name>
    <dbReference type="NCBI Taxonomy" id="49495"/>
    <lineage>
        <taxon>Eukaryota</taxon>
        <taxon>Viridiplantae</taxon>
        <taxon>Streptophyta</taxon>
        <taxon>Embryophyta</taxon>
        <taxon>Tracheophyta</taxon>
        <taxon>Polypodiopsida</taxon>
        <taxon>Polypodiidae</taxon>
        <taxon>Polypodiales</taxon>
        <taxon>Pteridineae</taxon>
        <taxon>Pteridaceae</taxon>
        <taxon>Parkerioideae</taxon>
        <taxon>Ceratopteris</taxon>
    </lineage>
</organism>
<dbReference type="Proteomes" id="UP000825935">
    <property type="component" value="Chromosome 20"/>
</dbReference>
<dbReference type="PANTHER" id="PTHR23056:SF44">
    <property type="entry name" value="CALCINEURIN B-LIKE PROTEIN 1"/>
    <property type="match status" value="1"/>
</dbReference>
<keyword evidence="2" id="KW-0106">Calcium</keyword>
<comment type="similarity">
    <text evidence="3">Belongs to the calcineurin regulatory subunit family.</text>
</comment>
<feature type="domain" description="EF-hand" evidence="4">
    <location>
        <begin position="104"/>
        <end position="139"/>
    </location>
</feature>
<feature type="domain" description="EF-hand" evidence="4">
    <location>
        <begin position="72"/>
        <end position="102"/>
    </location>
</feature>
<dbReference type="SUPFAM" id="SSF47473">
    <property type="entry name" value="EF-hand"/>
    <property type="match status" value="1"/>
</dbReference>
<evidence type="ECO:0000256" key="1">
    <source>
        <dbReference type="ARBA" id="ARBA00022737"/>
    </source>
</evidence>
<dbReference type="SMART" id="SM00054">
    <property type="entry name" value="EFh"/>
    <property type="match status" value="3"/>
</dbReference>
<dbReference type="AlphaFoldDB" id="A0A8T2SGV9"/>
<dbReference type="GO" id="GO:0019722">
    <property type="term" value="P:calcium-mediated signaling"/>
    <property type="evidence" value="ECO:0007669"/>
    <property type="project" value="InterPro"/>
</dbReference>
<dbReference type="OMA" id="ATIHPYV"/>